<dbReference type="EMBL" id="FNFL01000001">
    <property type="protein sequence ID" value="SDJ67616.1"/>
    <property type="molecule type" value="Genomic_DNA"/>
</dbReference>
<accession>A0A1G8VNG7</accession>
<evidence type="ECO:0000313" key="1">
    <source>
        <dbReference type="EMBL" id="SDJ67616.1"/>
    </source>
</evidence>
<proteinExistence type="predicted"/>
<keyword evidence="2" id="KW-1185">Reference proteome</keyword>
<reference evidence="1 2" key="1">
    <citation type="submission" date="2016-10" db="EMBL/GenBank/DDBJ databases">
        <authorList>
            <person name="de Groot N.N."/>
        </authorList>
    </citation>
    <scope>NUCLEOTIDE SEQUENCE [LARGE SCALE GENOMIC DNA]</scope>
    <source>
        <strain evidence="1 2">CGMCC 1.6502</strain>
    </source>
</reference>
<dbReference type="RefSeq" id="WP_093210376.1">
    <property type="nucleotide sequence ID" value="NZ_FNFL01000001.1"/>
</dbReference>
<dbReference type="STRING" id="407036.SAMN05216243_0239"/>
<gene>
    <name evidence="1" type="ORF">SAMN05216243_0239</name>
</gene>
<organism evidence="1 2">
    <name type="scientific">Sediminibacillus albus</name>
    <dbReference type="NCBI Taxonomy" id="407036"/>
    <lineage>
        <taxon>Bacteria</taxon>
        <taxon>Bacillati</taxon>
        <taxon>Bacillota</taxon>
        <taxon>Bacilli</taxon>
        <taxon>Bacillales</taxon>
        <taxon>Bacillaceae</taxon>
        <taxon>Sediminibacillus</taxon>
    </lineage>
</organism>
<sequence>MPNWLDGTEGDKGNTHEVAMLTYRTEVKEADRHRELQLAESKAEATGLCQIGWTVPKEIIKTSLSLVLKARSVVLIIL</sequence>
<name>A0A1G8VNG7_9BACI</name>
<protein>
    <submittedName>
        <fullName evidence="1">Uncharacterized protein</fullName>
    </submittedName>
</protein>
<dbReference type="AlphaFoldDB" id="A0A1G8VNG7"/>
<evidence type="ECO:0000313" key="2">
    <source>
        <dbReference type="Proteomes" id="UP000198694"/>
    </source>
</evidence>
<dbReference type="Proteomes" id="UP000198694">
    <property type="component" value="Unassembled WGS sequence"/>
</dbReference>